<keyword evidence="2" id="KW-0472">Membrane</keyword>
<name>A0A2H0VKC4_9BACT</name>
<feature type="non-terminal residue" evidence="3">
    <location>
        <position position="1"/>
    </location>
</feature>
<dbReference type="EMBL" id="PFAE01000055">
    <property type="protein sequence ID" value="PIR99554.1"/>
    <property type="molecule type" value="Genomic_DNA"/>
</dbReference>
<keyword evidence="2" id="KW-0812">Transmembrane</keyword>
<dbReference type="Proteomes" id="UP000230730">
    <property type="component" value="Unassembled WGS sequence"/>
</dbReference>
<evidence type="ECO:0000256" key="1">
    <source>
        <dbReference type="SAM" id="MobiDB-lite"/>
    </source>
</evidence>
<reference evidence="4" key="1">
    <citation type="submission" date="2017-09" db="EMBL/GenBank/DDBJ databases">
        <title>Depth-based differentiation of microbial function through sediment-hosted aquifers and enrichment of novel symbionts in the deep terrestrial subsurface.</title>
        <authorList>
            <person name="Probst A.J."/>
            <person name="Ladd B."/>
            <person name="Jarett J.K."/>
            <person name="Geller-Mcgrath D.E."/>
            <person name="Sieber C.M.K."/>
            <person name="Emerson J.B."/>
            <person name="Anantharaman K."/>
            <person name="Thomas B.C."/>
            <person name="Malmstrom R."/>
            <person name="Stieglmeier M."/>
            <person name="Klingl A."/>
            <person name="Woyke T."/>
            <person name="Ryan C.M."/>
            <person name="Banfield J.F."/>
        </authorList>
    </citation>
    <scope>NUCLEOTIDE SEQUENCE [LARGE SCALE GENOMIC DNA]</scope>
</reference>
<dbReference type="AlphaFoldDB" id="A0A2H0VKC4"/>
<evidence type="ECO:0000313" key="4">
    <source>
        <dbReference type="Proteomes" id="UP000230730"/>
    </source>
</evidence>
<sequence>SPYPIKRRYFQMPFNWPGRHEDDFTHNDDFSGEFLDHNRRKDSVETEPTPETKPEKQPQFNWVAFIVMIIMIGVALLVGVLIPGILDEYIAMFIITTLYGFAQAHGFKTPKK</sequence>
<proteinExistence type="predicted"/>
<feature type="transmembrane region" description="Helical" evidence="2">
    <location>
        <begin position="62"/>
        <end position="83"/>
    </location>
</feature>
<evidence type="ECO:0000256" key="2">
    <source>
        <dbReference type="SAM" id="Phobius"/>
    </source>
</evidence>
<organism evidence="3 4">
    <name type="scientific">Candidatus Collierbacteria bacterium CG10_big_fil_rev_8_21_14_0_10_43_36</name>
    <dbReference type="NCBI Taxonomy" id="1974534"/>
    <lineage>
        <taxon>Bacteria</taxon>
        <taxon>Candidatus Collieribacteriota</taxon>
    </lineage>
</organism>
<evidence type="ECO:0000313" key="3">
    <source>
        <dbReference type="EMBL" id="PIR99554.1"/>
    </source>
</evidence>
<keyword evidence="2" id="KW-1133">Transmembrane helix</keyword>
<gene>
    <name evidence="3" type="ORF">COT86_03325</name>
</gene>
<feature type="transmembrane region" description="Helical" evidence="2">
    <location>
        <begin position="89"/>
        <end position="107"/>
    </location>
</feature>
<feature type="region of interest" description="Disordered" evidence="1">
    <location>
        <begin position="32"/>
        <end position="55"/>
    </location>
</feature>
<protein>
    <submittedName>
        <fullName evidence="3">Uncharacterized protein</fullName>
    </submittedName>
</protein>
<comment type="caution">
    <text evidence="3">The sequence shown here is derived from an EMBL/GenBank/DDBJ whole genome shotgun (WGS) entry which is preliminary data.</text>
</comment>
<accession>A0A2H0VKC4</accession>